<dbReference type="EMBL" id="BARV01000612">
    <property type="protein sequence ID" value="GAI00502.1"/>
    <property type="molecule type" value="Genomic_DNA"/>
</dbReference>
<protein>
    <submittedName>
        <fullName evidence="2">Uncharacterized protein</fullName>
    </submittedName>
</protein>
<evidence type="ECO:0000313" key="2">
    <source>
        <dbReference type="EMBL" id="GAI00502.1"/>
    </source>
</evidence>
<sequence>MKSNQAQKNIKGYVSIDNYGSETPAPALSDDRSSYSQINKEPDNSSNIQSRAIEITENLLNSIKSPESSPKGVSLDTVNIQHFKNDIQSTLFGVKPTNAEILHKNYPNILFFDSAWKLLNPSKWYVRLLVDCLGIAKNECEGYFTG</sequence>
<comment type="caution">
    <text evidence="2">The sequence shown here is derived from an EMBL/GenBank/DDBJ whole genome shotgun (WGS) entry which is preliminary data.</text>
</comment>
<feature type="non-terminal residue" evidence="2">
    <location>
        <position position="146"/>
    </location>
</feature>
<feature type="region of interest" description="Disordered" evidence="1">
    <location>
        <begin position="1"/>
        <end position="50"/>
    </location>
</feature>
<gene>
    <name evidence="2" type="ORF">S06H3_02172</name>
</gene>
<feature type="compositionally biased region" description="Polar residues" evidence="1">
    <location>
        <begin position="34"/>
        <end position="50"/>
    </location>
</feature>
<evidence type="ECO:0000256" key="1">
    <source>
        <dbReference type="SAM" id="MobiDB-lite"/>
    </source>
</evidence>
<proteinExistence type="predicted"/>
<dbReference type="AlphaFoldDB" id="X1K0H8"/>
<accession>X1K0H8</accession>
<name>X1K0H8_9ZZZZ</name>
<reference evidence="2" key="1">
    <citation type="journal article" date="2014" name="Front. Microbiol.">
        <title>High frequency of phylogenetically diverse reductive dehalogenase-homologous genes in deep subseafloor sedimentary metagenomes.</title>
        <authorList>
            <person name="Kawai M."/>
            <person name="Futagami T."/>
            <person name="Toyoda A."/>
            <person name="Takaki Y."/>
            <person name="Nishi S."/>
            <person name="Hori S."/>
            <person name="Arai W."/>
            <person name="Tsubouchi T."/>
            <person name="Morono Y."/>
            <person name="Uchiyama I."/>
            <person name="Ito T."/>
            <person name="Fujiyama A."/>
            <person name="Inagaki F."/>
            <person name="Takami H."/>
        </authorList>
    </citation>
    <scope>NUCLEOTIDE SEQUENCE</scope>
    <source>
        <strain evidence="2">Expedition CK06-06</strain>
    </source>
</reference>
<organism evidence="2">
    <name type="scientific">marine sediment metagenome</name>
    <dbReference type="NCBI Taxonomy" id="412755"/>
    <lineage>
        <taxon>unclassified sequences</taxon>
        <taxon>metagenomes</taxon>
        <taxon>ecological metagenomes</taxon>
    </lineage>
</organism>